<evidence type="ECO:0000313" key="6">
    <source>
        <dbReference type="EMBL" id="MFC3528146.1"/>
    </source>
</evidence>
<keyword evidence="7" id="KW-1185">Reference proteome</keyword>
<accession>A0ABV7R1H7</accession>
<dbReference type="InterPro" id="IPR005119">
    <property type="entry name" value="LysR_subst-bd"/>
</dbReference>
<dbReference type="InterPro" id="IPR036388">
    <property type="entry name" value="WH-like_DNA-bd_sf"/>
</dbReference>
<protein>
    <submittedName>
        <fullName evidence="6">LysR family transcriptional regulator</fullName>
    </submittedName>
</protein>
<reference evidence="7" key="1">
    <citation type="journal article" date="2019" name="Int. J. Syst. Evol. Microbiol.">
        <title>The Global Catalogue of Microorganisms (GCM) 10K type strain sequencing project: providing services to taxonomists for standard genome sequencing and annotation.</title>
        <authorList>
            <consortium name="The Broad Institute Genomics Platform"/>
            <consortium name="The Broad Institute Genome Sequencing Center for Infectious Disease"/>
            <person name="Wu L."/>
            <person name="Ma J."/>
        </authorList>
    </citation>
    <scope>NUCLEOTIDE SEQUENCE [LARGE SCALE GENOMIC DNA]</scope>
    <source>
        <strain evidence="7">KCTC 42899</strain>
    </source>
</reference>
<evidence type="ECO:0000256" key="1">
    <source>
        <dbReference type="ARBA" id="ARBA00009437"/>
    </source>
</evidence>
<dbReference type="SUPFAM" id="SSF53850">
    <property type="entry name" value="Periplasmic binding protein-like II"/>
    <property type="match status" value="1"/>
</dbReference>
<dbReference type="Gene3D" id="1.10.10.10">
    <property type="entry name" value="Winged helix-like DNA-binding domain superfamily/Winged helix DNA-binding domain"/>
    <property type="match status" value="1"/>
</dbReference>
<dbReference type="InterPro" id="IPR036390">
    <property type="entry name" value="WH_DNA-bd_sf"/>
</dbReference>
<sequence>MNLYLRSLRPVQLRLVAAIARHGKLRLAAASCGMTVPAASRMLTDMETQLNAALFERTAKGMRPTPSGEVLARHARKLTHDLDQMAQDFTAHLSGRGGSVRVGAVTGAALALVIPAILRLKHEAPQVEVLLDVSSSSRLMWGLERGEYDFTLSRLAPEAHAPDYEISAGRDESILLMVRRGHPMAGRDPAALADLVEYPWTMQDRGAPIRHALDIAFHDEGIALPENLIKTASVVAIMALLRDSDVIAVVTHEVADLLLSPPFSADLVLLRLPRPIVIEPYHILRPRDRILSAAAKRLLDLVEQNLAGMTVTNSVNARRQ</sequence>
<proteinExistence type="inferred from homology"/>
<gene>
    <name evidence="6" type="ORF">ACFOMH_08135</name>
</gene>
<dbReference type="Pfam" id="PF00126">
    <property type="entry name" value="HTH_1"/>
    <property type="match status" value="1"/>
</dbReference>
<dbReference type="PANTHER" id="PTHR30419:SF8">
    <property type="entry name" value="NITROGEN ASSIMILATION TRANSCRIPTIONAL ACTIVATOR-RELATED"/>
    <property type="match status" value="1"/>
</dbReference>
<dbReference type="InterPro" id="IPR050950">
    <property type="entry name" value="HTH-type_LysR_regulators"/>
</dbReference>
<name>A0ABV7R1H7_9RHOB</name>
<dbReference type="EMBL" id="JBHRXJ010000004">
    <property type="protein sequence ID" value="MFC3528146.1"/>
    <property type="molecule type" value="Genomic_DNA"/>
</dbReference>
<dbReference type="Proteomes" id="UP001595721">
    <property type="component" value="Unassembled WGS sequence"/>
</dbReference>
<evidence type="ECO:0000256" key="4">
    <source>
        <dbReference type="ARBA" id="ARBA00023163"/>
    </source>
</evidence>
<keyword evidence="2" id="KW-0805">Transcription regulation</keyword>
<keyword evidence="3" id="KW-0238">DNA-binding</keyword>
<dbReference type="PANTHER" id="PTHR30419">
    <property type="entry name" value="HTH-TYPE TRANSCRIPTIONAL REGULATOR YBHD"/>
    <property type="match status" value="1"/>
</dbReference>
<dbReference type="PROSITE" id="PS50931">
    <property type="entry name" value="HTH_LYSR"/>
    <property type="match status" value="1"/>
</dbReference>
<evidence type="ECO:0000313" key="7">
    <source>
        <dbReference type="Proteomes" id="UP001595721"/>
    </source>
</evidence>
<dbReference type="RefSeq" id="WP_374424960.1">
    <property type="nucleotide sequence ID" value="NZ_JBHRXJ010000004.1"/>
</dbReference>
<dbReference type="Gene3D" id="3.40.190.290">
    <property type="match status" value="1"/>
</dbReference>
<evidence type="ECO:0000256" key="3">
    <source>
        <dbReference type="ARBA" id="ARBA00023125"/>
    </source>
</evidence>
<evidence type="ECO:0000259" key="5">
    <source>
        <dbReference type="PROSITE" id="PS50931"/>
    </source>
</evidence>
<dbReference type="SUPFAM" id="SSF46785">
    <property type="entry name" value="Winged helix' DNA-binding domain"/>
    <property type="match status" value="1"/>
</dbReference>
<evidence type="ECO:0000256" key="2">
    <source>
        <dbReference type="ARBA" id="ARBA00023015"/>
    </source>
</evidence>
<dbReference type="Pfam" id="PF03466">
    <property type="entry name" value="LysR_substrate"/>
    <property type="match status" value="1"/>
</dbReference>
<feature type="domain" description="HTH lysR-type" evidence="5">
    <location>
        <begin position="12"/>
        <end position="65"/>
    </location>
</feature>
<comment type="similarity">
    <text evidence="1">Belongs to the LysR transcriptional regulatory family.</text>
</comment>
<comment type="caution">
    <text evidence="6">The sequence shown here is derived from an EMBL/GenBank/DDBJ whole genome shotgun (WGS) entry which is preliminary data.</text>
</comment>
<keyword evidence="4" id="KW-0804">Transcription</keyword>
<organism evidence="6 7">
    <name type="scientific">Paracoccus mangrovi</name>
    <dbReference type="NCBI Taxonomy" id="1715645"/>
    <lineage>
        <taxon>Bacteria</taxon>
        <taxon>Pseudomonadati</taxon>
        <taxon>Pseudomonadota</taxon>
        <taxon>Alphaproteobacteria</taxon>
        <taxon>Rhodobacterales</taxon>
        <taxon>Paracoccaceae</taxon>
        <taxon>Paracoccus</taxon>
    </lineage>
</organism>
<dbReference type="InterPro" id="IPR000847">
    <property type="entry name" value="LysR_HTH_N"/>
</dbReference>